<proteinExistence type="predicted"/>
<gene>
    <name evidence="1" type="ORF">ACCO45_004776</name>
</gene>
<comment type="caution">
    <text evidence="1">The sequence shown here is derived from an EMBL/GenBank/DDBJ whole genome shotgun (WGS) entry which is preliminary data.</text>
</comment>
<protein>
    <submittedName>
        <fullName evidence="1">Uncharacterized protein</fullName>
    </submittedName>
</protein>
<evidence type="ECO:0000313" key="2">
    <source>
        <dbReference type="Proteomes" id="UP001638806"/>
    </source>
</evidence>
<dbReference type="EMBL" id="JBGNUJ010000004">
    <property type="protein sequence ID" value="KAL3959659.1"/>
    <property type="molecule type" value="Genomic_DNA"/>
</dbReference>
<name>A0ACC4DTJ4_PURLI</name>
<keyword evidence="2" id="KW-1185">Reference proteome</keyword>
<sequence>MQPQEVEVRQAARRKPDISCHSCRRRKVRCDRERPRCQACEQTNQDCEYPLGPMKPGPKIGTLQRRKRKRRDDQADASAQTRRENLHSPGLVSGDGGRAEGGTGMR</sequence>
<organism evidence="1 2">
    <name type="scientific">Purpureocillium lilacinum</name>
    <name type="common">Paecilomyces lilacinus</name>
    <dbReference type="NCBI Taxonomy" id="33203"/>
    <lineage>
        <taxon>Eukaryota</taxon>
        <taxon>Fungi</taxon>
        <taxon>Dikarya</taxon>
        <taxon>Ascomycota</taxon>
        <taxon>Pezizomycotina</taxon>
        <taxon>Sordariomycetes</taxon>
        <taxon>Hypocreomycetidae</taxon>
        <taxon>Hypocreales</taxon>
        <taxon>Ophiocordycipitaceae</taxon>
        <taxon>Purpureocillium</taxon>
    </lineage>
</organism>
<accession>A0ACC4DTJ4</accession>
<evidence type="ECO:0000313" key="1">
    <source>
        <dbReference type="EMBL" id="KAL3959659.1"/>
    </source>
</evidence>
<dbReference type="Proteomes" id="UP001638806">
    <property type="component" value="Unassembled WGS sequence"/>
</dbReference>
<reference evidence="1" key="1">
    <citation type="submission" date="2024-12" db="EMBL/GenBank/DDBJ databases">
        <title>Comparative genomics and development of molecular markers within Purpureocillium lilacinum and among Purpureocillium species.</title>
        <authorList>
            <person name="Yeh Z.-Y."/>
            <person name="Ni N.-T."/>
            <person name="Lo P.-H."/>
            <person name="Mushyakhwo K."/>
            <person name="Lin C.-F."/>
            <person name="Nai Y.-S."/>
        </authorList>
    </citation>
    <scope>NUCLEOTIDE SEQUENCE</scope>
    <source>
        <strain evidence="1">NCHU-NPUST-175</strain>
    </source>
</reference>